<dbReference type="GO" id="GO:0008108">
    <property type="term" value="F:UDP-glucose:hexose-1-phosphate uridylyltransferase activity"/>
    <property type="evidence" value="ECO:0007669"/>
    <property type="project" value="UniProtKB-UniRule"/>
</dbReference>
<comment type="similarity">
    <text evidence="1">Belongs to the galactose-1-phosphate uridylyltransferase type 1 family.</text>
</comment>
<dbReference type="PIRSF" id="PIRSF000808">
    <property type="entry name" value="GalT"/>
    <property type="match status" value="1"/>
</dbReference>
<dbReference type="PANTHER" id="PTHR42763">
    <property type="entry name" value="ADP-GLUCOSE PHOSPHORYLASE"/>
    <property type="match status" value="1"/>
</dbReference>
<keyword evidence="13" id="KW-1185">Reference proteome</keyword>
<feature type="domain" description="Galactose-1-phosphate uridyl transferase C-terminal" evidence="11">
    <location>
        <begin position="202"/>
        <end position="312"/>
    </location>
</feature>
<gene>
    <name evidence="12" type="ORF">FTUN_4643</name>
</gene>
<feature type="binding site" evidence="9">
    <location>
        <position position="125"/>
    </location>
    <ligand>
        <name>Zn(2+)</name>
        <dbReference type="ChEBI" id="CHEBI:29105"/>
    </ligand>
</feature>
<evidence type="ECO:0000256" key="1">
    <source>
        <dbReference type="ARBA" id="ARBA00010951"/>
    </source>
</evidence>
<dbReference type="UniPathway" id="UPA00214"/>
<name>A0A6M5YSV7_9BACT</name>
<dbReference type="InterPro" id="IPR005849">
    <property type="entry name" value="GalP_Utransf_N"/>
</dbReference>
<dbReference type="GO" id="GO:0008270">
    <property type="term" value="F:zinc ion binding"/>
    <property type="evidence" value="ECO:0007669"/>
    <property type="project" value="InterPro"/>
</dbReference>
<evidence type="ECO:0000256" key="6">
    <source>
        <dbReference type="ARBA" id="ARBA00023277"/>
    </source>
</evidence>
<accession>A0A6M5YSV7</accession>
<keyword evidence="2" id="KW-0808">Transferase</keyword>
<dbReference type="Proteomes" id="UP000503447">
    <property type="component" value="Chromosome"/>
</dbReference>
<keyword evidence="6" id="KW-0119">Carbohydrate metabolism</keyword>
<dbReference type="NCBIfam" id="TIGR00209">
    <property type="entry name" value="galT_1"/>
    <property type="match status" value="1"/>
</dbReference>
<evidence type="ECO:0000256" key="9">
    <source>
        <dbReference type="PIRSR" id="PIRSR000808-3"/>
    </source>
</evidence>
<dbReference type="EC" id="2.7.7.12" evidence="7"/>
<dbReference type="InterPro" id="IPR001937">
    <property type="entry name" value="GalP_UDPtransf1"/>
</dbReference>
<feature type="active site" description="Tele-UMP-histidine intermediate" evidence="8">
    <location>
        <position position="178"/>
    </location>
</feature>
<dbReference type="InterPro" id="IPR005850">
    <property type="entry name" value="GalP_Utransf_C"/>
</dbReference>
<reference evidence="13" key="1">
    <citation type="submission" date="2020-05" db="EMBL/GenBank/DDBJ databases">
        <title>Frigoriglobus tundricola gen. nov., sp. nov., a psychrotolerant cellulolytic planctomycete of the family Gemmataceae with two divergent copies of 16S rRNA gene.</title>
        <authorList>
            <person name="Kulichevskaya I.S."/>
            <person name="Ivanova A.A."/>
            <person name="Naumoff D.G."/>
            <person name="Beletsky A.V."/>
            <person name="Rijpstra W.I.C."/>
            <person name="Sinninghe Damste J.S."/>
            <person name="Mardanov A.V."/>
            <person name="Ravin N.V."/>
            <person name="Dedysh S.N."/>
        </authorList>
    </citation>
    <scope>NUCLEOTIDE SEQUENCE [LARGE SCALE GENOMIC DNA]</scope>
    <source>
        <strain evidence="13">PL17</strain>
    </source>
</reference>
<dbReference type="EMBL" id="CP053452">
    <property type="protein sequence ID" value="QJW97078.1"/>
    <property type="molecule type" value="Genomic_DNA"/>
</dbReference>
<dbReference type="Pfam" id="PF02744">
    <property type="entry name" value="GalP_UDP_tr_C"/>
    <property type="match status" value="1"/>
</dbReference>
<dbReference type="PANTHER" id="PTHR42763:SF1">
    <property type="entry name" value="UDP-GLUCOSE--HEXOSE-1-PHOSPHATE URIDYLYLTRANSFERASE"/>
    <property type="match status" value="1"/>
</dbReference>
<dbReference type="AlphaFoldDB" id="A0A6M5YSV7"/>
<evidence type="ECO:0000313" key="13">
    <source>
        <dbReference type="Proteomes" id="UP000503447"/>
    </source>
</evidence>
<feature type="binding site" evidence="9">
    <location>
        <position position="176"/>
    </location>
    <ligand>
        <name>Zn(2+)</name>
        <dbReference type="ChEBI" id="CHEBI:29105"/>
    </ligand>
</feature>
<comment type="cofactor">
    <cofactor evidence="9">
        <name>Zn(2+)</name>
        <dbReference type="ChEBI" id="CHEBI:29105"/>
    </cofactor>
    <text evidence="9">Binds 1 zinc ion per subunit.</text>
</comment>
<evidence type="ECO:0000256" key="8">
    <source>
        <dbReference type="PIRSR" id="PIRSR000808-1"/>
    </source>
</evidence>
<organism evidence="12 13">
    <name type="scientific">Frigoriglobus tundricola</name>
    <dbReference type="NCBI Taxonomy" id="2774151"/>
    <lineage>
        <taxon>Bacteria</taxon>
        <taxon>Pseudomonadati</taxon>
        <taxon>Planctomycetota</taxon>
        <taxon>Planctomycetia</taxon>
        <taxon>Gemmatales</taxon>
        <taxon>Gemmataceae</taxon>
        <taxon>Frigoriglobus</taxon>
    </lineage>
</organism>
<dbReference type="RefSeq" id="WP_171472527.1">
    <property type="nucleotide sequence ID" value="NZ_CP053452.2"/>
</dbReference>
<evidence type="ECO:0000256" key="4">
    <source>
        <dbReference type="ARBA" id="ARBA00022723"/>
    </source>
</evidence>
<keyword evidence="5 9" id="KW-0862">Zinc</keyword>
<dbReference type="Gene3D" id="3.30.428.10">
    <property type="entry name" value="HIT-like"/>
    <property type="match status" value="2"/>
</dbReference>
<dbReference type="GO" id="GO:0006012">
    <property type="term" value="P:galactose metabolic process"/>
    <property type="evidence" value="ECO:0007669"/>
    <property type="project" value="UniProtKB-UniRule"/>
</dbReference>
<protein>
    <recommendedName>
        <fullName evidence="7">Galactose-1-phosphate uridylyltransferase</fullName>
        <ecNumber evidence="7">2.7.7.12</ecNumber>
    </recommendedName>
</protein>
<feature type="domain" description="Galactose-1-phosphate uridyl transferase N-terminal" evidence="10">
    <location>
        <begin position="5"/>
        <end position="188"/>
    </location>
</feature>
<dbReference type="KEGG" id="ftj:FTUN_4643"/>
<dbReference type="InterPro" id="IPR036265">
    <property type="entry name" value="HIT-like_sf"/>
</dbReference>
<keyword evidence="3" id="KW-0548">Nucleotidyltransferase</keyword>
<feature type="binding site" evidence="9">
    <location>
        <position position="46"/>
    </location>
    <ligand>
        <name>Zn(2+)</name>
        <dbReference type="ChEBI" id="CHEBI:29105"/>
    </ligand>
</feature>
<dbReference type="SUPFAM" id="SSF54197">
    <property type="entry name" value="HIT-like"/>
    <property type="match status" value="2"/>
</dbReference>
<sequence>MNDEPELRRDPVTGRWALVAPERARRPIALSGHEPHGLTNGERTPCPFCAGQEHDTPNEVFAYRAPGTTPNGPGWQLRIVPNKFPAVRQPVPASRPDESGAGEMELFTSAPATGSAEVLIDCPEHVDNPTRLSDEQFGAVFRAYRERMAALAADPRLAHVAVFKNVGAEAGASLGHTHSQLIATPVVPALVRTEWDCAAAHHARTGRCVFCDIVERELADGRRVVARSAHFVAVTAFAPRFAYETWVLPVHHEARYEAITDAATQDLAVLLKRVLRALDVVQHTPAYNWFLHTSPLRAGAPPHYHWHLEILPRTARPAGLEWGFGCHITTAAPERAASELRAAEAEPERQG</sequence>
<evidence type="ECO:0000313" key="12">
    <source>
        <dbReference type="EMBL" id="QJW97078.1"/>
    </source>
</evidence>
<dbReference type="InterPro" id="IPR053177">
    <property type="entry name" value="ADP-glucose_phosphorylase"/>
</dbReference>
<evidence type="ECO:0000256" key="3">
    <source>
        <dbReference type="ARBA" id="ARBA00022695"/>
    </source>
</evidence>
<feature type="binding site" evidence="9">
    <location>
        <position position="49"/>
    </location>
    <ligand>
        <name>Zn(2+)</name>
        <dbReference type="ChEBI" id="CHEBI:29105"/>
    </ligand>
</feature>
<proteinExistence type="inferred from homology"/>
<evidence type="ECO:0000256" key="7">
    <source>
        <dbReference type="NCBIfam" id="TIGR00209"/>
    </source>
</evidence>
<dbReference type="Pfam" id="PF01087">
    <property type="entry name" value="GalP_UDP_transf"/>
    <property type="match status" value="1"/>
</dbReference>
<evidence type="ECO:0000256" key="2">
    <source>
        <dbReference type="ARBA" id="ARBA00022679"/>
    </source>
</evidence>
<evidence type="ECO:0000259" key="11">
    <source>
        <dbReference type="Pfam" id="PF02744"/>
    </source>
</evidence>
<evidence type="ECO:0000256" key="5">
    <source>
        <dbReference type="ARBA" id="ARBA00022833"/>
    </source>
</evidence>
<evidence type="ECO:0000259" key="10">
    <source>
        <dbReference type="Pfam" id="PF01087"/>
    </source>
</evidence>
<keyword evidence="4 9" id="KW-0479">Metal-binding</keyword>